<feature type="transmembrane region" description="Helical" evidence="10">
    <location>
        <begin position="190"/>
        <end position="208"/>
    </location>
</feature>
<organism evidence="12">
    <name type="scientific">Candidatus Berkiella cookevillensis</name>
    <dbReference type="NCBI Taxonomy" id="437022"/>
    <lineage>
        <taxon>Bacteria</taxon>
        <taxon>Pseudomonadati</taxon>
        <taxon>Pseudomonadota</taxon>
        <taxon>Gammaproteobacteria</taxon>
        <taxon>Candidatus Berkiellales</taxon>
        <taxon>Candidatus Berkiellaceae</taxon>
        <taxon>Candidatus Berkiella</taxon>
    </lineage>
</organism>
<name>A0A0Q9Y9K6_9GAMM</name>
<evidence type="ECO:0000256" key="8">
    <source>
        <dbReference type="SAM" id="Coils"/>
    </source>
</evidence>
<sequence>MLNFEKLKKIASILKPYIGFSKKNLVRTSTIFAIVISNIIEAILLVFINTSMTTLFGAIATPGITYTIFFGAIFNSLFYIGLYAATLVIKYAFCDYLIESLSRIMSKELATKWLNQQSFYGLKFVLTDHQSKKLNIGKILKDDSHEISNSAVSLAESALNSFFYFINGIYHLSIMSSQLTFTALGRNFVIPGYMALGALCYSISYNFLTGNYNQSLKNAKNSKRNQENRVLNLVAHIETNAEAIAFQENNNNEKSNIINNLQKLIDRQRITTMLSSKLNIFESIHSKLSTVFGLILSIPSVINNTLSSTKIFEVNQYFENVVKFFTWQQANIEDILALEISIDRTNEFKAIMEKWSKIKEECVLKQNYGQNLALENLYIYTPNGDTLIENLCIQIPKRKVTLISGRSGAGKSTLLRTLAGLWPFAKGNITYPASSDGLKKQTLFIPQKPCFPFHSTLYEAVIYPEKLEPTVTRINRIKNLMKQLDFSDYFLNNLNTQGQWGKILSPGQQQRLAIISAIIHKPKVLFMDEATSALDCLTKQKVERLIKKELRTTTIVYVDHNPNSVTNTKTSSFTPFYDEEINVYNAKPTSKQSASLKEDSGEKKYFSP</sequence>
<evidence type="ECO:0000256" key="6">
    <source>
        <dbReference type="ARBA" id="ARBA00022989"/>
    </source>
</evidence>
<evidence type="ECO:0000259" key="11">
    <source>
        <dbReference type="PROSITE" id="PS50893"/>
    </source>
</evidence>
<protein>
    <submittedName>
        <fullName evidence="13">ATP-binding cassette domain-containing protein</fullName>
    </submittedName>
    <submittedName>
        <fullName evidence="12">Vitamin B12 transport ATP-binding protein BacA</fullName>
    </submittedName>
</protein>
<feature type="coiled-coil region" evidence="8">
    <location>
        <begin position="216"/>
        <end position="264"/>
    </location>
</feature>
<reference evidence="12" key="1">
    <citation type="submission" date="2015-09" db="EMBL/GenBank/DDBJ databases">
        <title>Draft Genome Sequences of Two Novel Amoeba-resistant Intranuclear Bacteria, Candidatus Berkiella cookevillensis and Candidatus Berkiella aquae.</title>
        <authorList>
            <person name="Mehari Y.T."/>
            <person name="Arivett B.A."/>
            <person name="Farone A.L."/>
            <person name="Gunderson J.H."/>
            <person name="Farone M.B."/>
        </authorList>
    </citation>
    <scope>NUCLEOTIDE SEQUENCE [LARGE SCALE GENOMIC DNA]</scope>
    <source>
        <strain evidence="12">CC99</strain>
    </source>
</reference>
<dbReference type="Gene3D" id="1.20.1560.10">
    <property type="entry name" value="ABC transporter type 1, transmembrane domain"/>
    <property type="match status" value="1"/>
</dbReference>
<dbReference type="PANTHER" id="PTHR11384:SF59">
    <property type="entry name" value="LYSOSOMAL COBALAMIN TRANSPORTER ABCD4"/>
    <property type="match status" value="1"/>
</dbReference>
<dbReference type="Pfam" id="PF06472">
    <property type="entry name" value="ABC_membrane_2"/>
    <property type="match status" value="1"/>
</dbReference>
<dbReference type="InterPro" id="IPR036640">
    <property type="entry name" value="ABC1_TM_sf"/>
</dbReference>
<dbReference type="InterPro" id="IPR027417">
    <property type="entry name" value="P-loop_NTPase"/>
</dbReference>
<keyword evidence="5 12" id="KW-0067">ATP-binding</keyword>
<dbReference type="Pfam" id="PF00005">
    <property type="entry name" value="ABC_tran"/>
    <property type="match status" value="1"/>
</dbReference>
<dbReference type="Proteomes" id="UP000051494">
    <property type="component" value="Unassembled WGS sequence"/>
</dbReference>
<keyword evidence="8" id="KW-0175">Coiled coil</keyword>
<comment type="subcellular location">
    <subcellularLocation>
        <location evidence="1">Cell membrane</location>
        <topology evidence="1">Multi-pass membrane protein</topology>
    </subcellularLocation>
</comment>
<keyword evidence="14" id="KW-1185">Reference proteome</keyword>
<dbReference type="SUPFAM" id="SSF52540">
    <property type="entry name" value="P-loop containing nucleoside triphosphate hydrolases"/>
    <property type="match status" value="1"/>
</dbReference>
<accession>A0A0Q9Y9K6</accession>
<dbReference type="InterPro" id="IPR050835">
    <property type="entry name" value="ABC_transporter_sub-D"/>
</dbReference>
<evidence type="ECO:0000256" key="9">
    <source>
        <dbReference type="SAM" id="MobiDB-lite"/>
    </source>
</evidence>
<dbReference type="OrthoDB" id="9810134at2"/>
<evidence type="ECO:0000256" key="3">
    <source>
        <dbReference type="ARBA" id="ARBA00022692"/>
    </source>
</evidence>
<dbReference type="STRING" id="437022.CC99x_02316"/>
<evidence type="ECO:0000313" key="13">
    <source>
        <dbReference type="EMBL" id="MCS5709785.1"/>
    </source>
</evidence>
<evidence type="ECO:0000256" key="2">
    <source>
        <dbReference type="ARBA" id="ARBA00022448"/>
    </source>
</evidence>
<proteinExistence type="predicted"/>
<evidence type="ECO:0000256" key="4">
    <source>
        <dbReference type="ARBA" id="ARBA00022741"/>
    </source>
</evidence>
<keyword evidence="2" id="KW-0813">Transport</keyword>
<dbReference type="SUPFAM" id="SSF90123">
    <property type="entry name" value="ABC transporter transmembrane region"/>
    <property type="match status" value="1"/>
</dbReference>
<dbReference type="RefSeq" id="WP_057625411.1">
    <property type="nucleotide sequence ID" value="NZ_LKHV02000002.1"/>
</dbReference>
<dbReference type="InterPro" id="IPR011527">
    <property type="entry name" value="ABC1_TM_dom"/>
</dbReference>
<comment type="caution">
    <text evidence="12">The sequence shown here is derived from an EMBL/GenBank/DDBJ whole genome shotgun (WGS) entry which is preliminary data.</text>
</comment>
<dbReference type="GO" id="GO:0140359">
    <property type="term" value="F:ABC-type transporter activity"/>
    <property type="evidence" value="ECO:0007669"/>
    <property type="project" value="InterPro"/>
</dbReference>
<dbReference type="GO" id="GO:0005524">
    <property type="term" value="F:ATP binding"/>
    <property type="evidence" value="ECO:0007669"/>
    <property type="project" value="UniProtKB-KW"/>
</dbReference>
<feature type="transmembrane region" description="Helical" evidence="10">
    <location>
        <begin position="55"/>
        <end position="74"/>
    </location>
</feature>
<evidence type="ECO:0000256" key="1">
    <source>
        <dbReference type="ARBA" id="ARBA00004651"/>
    </source>
</evidence>
<evidence type="ECO:0000256" key="5">
    <source>
        <dbReference type="ARBA" id="ARBA00022840"/>
    </source>
</evidence>
<reference evidence="13" key="2">
    <citation type="journal article" date="2016" name="Genome Announc.">
        <title>Draft Genome Sequences of Two Novel Amoeba-Resistant Intranuclear Bacteria, 'Candidatus Berkiella cookevillensis' and 'Candidatus Berkiella aquae'.</title>
        <authorList>
            <person name="Mehari Y.T."/>
            <person name="Arivett B.A."/>
            <person name="Farone A.L."/>
            <person name="Gunderson J.H."/>
            <person name="Farone M.B."/>
        </authorList>
    </citation>
    <scope>NUCLEOTIDE SEQUENCE</scope>
    <source>
        <strain evidence="13">CC99</strain>
    </source>
</reference>
<evidence type="ECO:0000256" key="7">
    <source>
        <dbReference type="ARBA" id="ARBA00023136"/>
    </source>
</evidence>
<feature type="compositionally biased region" description="Basic and acidic residues" evidence="9">
    <location>
        <begin position="596"/>
        <end position="608"/>
    </location>
</feature>
<evidence type="ECO:0000313" key="12">
    <source>
        <dbReference type="EMBL" id="KRG17455.1"/>
    </source>
</evidence>
<dbReference type="GO" id="GO:0016887">
    <property type="term" value="F:ATP hydrolysis activity"/>
    <property type="evidence" value="ECO:0007669"/>
    <property type="project" value="InterPro"/>
</dbReference>
<keyword evidence="4" id="KW-0547">Nucleotide-binding</keyword>
<dbReference type="PROSITE" id="PS00211">
    <property type="entry name" value="ABC_TRANSPORTER_1"/>
    <property type="match status" value="1"/>
</dbReference>
<dbReference type="SMART" id="SM00382">
    <property type="entry name" value="AAA"/>
    <property type="match status" value="1"/>
</dbReference>
<evidence type="ECO:0000256" key="10">
    <source>
        <dbReference type="SAM" id="Phobius"/>
    </source>
</evidence>
<keyword evidence="3 10" id="KW-0812">Transmembrane</keyword>
<feature type="region of interest" description="Disordered" evidence="9">
    <location>
        <begin position="588"/>
        <end position="608"/>
    </location>
</feature>
<keyword evidence="7 10" id="KW-0472">Membrane</keyword>
<dbReference type="InterPro" id="IPR003439">
    <property type="entry name" value="ABC_transporter-like_ATP-bd"/>
</dbReference>
<dbReference type="Gene3D" id="3.40.50.300">
    <property type="entry name" value="P-loop containing nucleotide triphosphate hydrolases"/>
    <property type="match status" value="1"/>
</dbReference>
<reference evidence="13" key="3">
    <citation type="submission" date="2021-06" db="EMBL/GenBank/DDBJ databases">
        <title>Genomic Description and Analysis of Intracellular Bacteria, Candidatus Berkiella cookevillensis and Candidatus Berkiella aquae.</title>
        <authorList>
            <person name="Kidane D.T."/>
            <person name="Mehari Y.T."/>
            <person name="Rice F.C."/>
            <person name="Arivett B.A."/>
            <person name="Farone A.L."/>
            <person name="Berk S.G."/>
            <person name="Farone M.B."/>
        </authorList>
    </citation>
    <scope>NUCLEOTIDE SEQUENCE</scope>
    <source>
        <strain evidence="13">CC99</strain>
    </source>
</reference>
<feature type="domain" description="ABC transporter" evidence="11">
    <location>
        <begin position="372"/>
        <end position="602"/>
    </location>
</feature>
<dbReference type="InterPro" id="IPR003593">
    <property type="entry name" value="AAA+_ATPase"/>
</dbReference>
<keyword evidence="6 10" id="KW-1133">Transmembrane helix</keyword>
<dbReference type="GO" id="GO:0005886">
    <property type="term" value="C:plasma membrane"/>
    <property type="evidence" value="ECO:0007669"/>
    <property type="project" value="UniProtKB-SubCell"/>
</dbReference>
<dbReference type="PANTHER" id="PTHR11384">
    <property type="entry name" value="ATP-BINDING CASSETTE, SUB-FAMILY D MEMBER"/>
    <property type="match status" value="1"/>
</dbReference>
<dbReference type="EMBL" id="LKHV01000016">
    <property type="protein sequence ID" value="KRG17455.1"/>
    <property type="molecule type" value="Genomic_DNA"/>
</dbReference>
<dbReference type="InterPro" id="IPR017871">
    <property type="entry name" value="ABC_transporter-like_CS"/>
</dbReference>
<dbReference type="PROSITE" id="PS50893">
    <property type="entry name" value="ABC_TRANSPORTER_2"/>
    <property type="match status" value="1"/>
</dbReference>
<dbReference type="AlphaFoldDB" id="A0A0Q9Y9K6"/>
<gene>
    <name evidence="12" type="primary">bacA_1</name>
    <name evidence="13" type="ORF">CC99x_012835</name>
    <name evidence="12" type="ORF">CC99x_02316</name>
</gene>
<feature type="transmembrane region" description="Helical" evidence="10">
    <location>
        <begin position="30"/>
        <end position="48"/>
    </location>
</feature>
<dbReference type="EMBL" id="LKHV02000002">
    <property type="protein sequence ID" value="MCS5709785.1"/>
    <property type="molecule type" value="Genomic_DNA"/>
</dbReference>
<evidence type="ECO:0000313" key="14">
    <source>
        <dbReference type="Proteomes" id="UP000051494"/>
    </source>
</evidence>